<feature type="region of interest" description="Disordered" evidence="1">
    <location>
        <begin position="454"/>
        <end position="475"/>
    </location>
</feature>
<dbReference type="OMA" id="IIPRNKW"/>
<keyword evidence="3" id="KW-1185">Reference proteome</keyword>
<feature type="compositionally biased region" description="Low complexity" evidence="1">
    <location>
        <begin position="464"/>
        <end position="475"/>
    </location>
</feature>
<evidence type="ECO:0008006" key="4">
    <source>
        <dbReference type="Google" id="ProtNLM"/>
    </source>
</evidence>
<evidence type="ECO:0000313" key="2">
    <source>
        <dbReference type="EMBL" id="KPI83766.1"/>
    </source>
</evidence>
<feature type="region of interest" description="Disordered" evidence="1">
    <location>
        <begin position="367"/>
        <end position="441"/>
    </location>
</feature>
<dbReference type="OrthoDB" id="10261083at2759"/>
<organism evidence="2 3">
    <name type="scientific">Leptomonas seymouri</name>
    <dbReference type="NCBI Taxonomy" id="5684"/>
    <lineage>
        <taxon>Eukaryota</taxon>
        <taxon>Discoba</taxon>
        <taxon>Euglenozoa</taxon>
        <taxon>Kinetoplastea</taxon>
        <taxon>Metakinetoplastina</taxon>
        <taxon>Trypanosomatida</taxon>
        <taxon>Trypanosomatidae</taxon>
        <taxon>Leishmaniinae</taxon>
        <taxon>Leptomonas</taxon>
    </lineage>
</organism>
<sequence>MNYIYPSSVTVDTSAEAELILYHFGSGLVKILSCMCTSFESSALQLPSLFPPPMSSSLQLVMEANSKLLSSAKVTNPRGCSLDIDSHLQKPVLTLKGAVPMTSIRLPREDRPLSSLRLRDSLLVAQICLDALSHFALEIVTSQSGTRRIKLIIGTHIKAAKYDESADEFATACLPLIIPRCKWVQVVFHVVGIVQSFFSLPPYKYIDTITISGTGKMCSLYTCSDEQACFDATPESLALFAVPAYAPPIWKSAGTFTEGATSLPALEAANSAPTADAFVHSPSPLHSASLSPSPLPVHDKLSGHPCRLQPLVSSPPVSASPPNAASMREEPTRSNQKCDYIRLVEDESGSAAEEGYSGRTFFGEIYHQSGGQEGGNRRLLGNGARSATDSLGGGLGCWEQPVDERKSEGAATPPGRLGRAEPQRRPQQKSVNGSSNNAAATNERMQRIIAARKRQVSLRQSNAGASGPRGRSTGSRRLQRFRRRMRVLRANEQKVNRAAAAKALAASDIPLSQRVELPEDVLASTPTPSSEAPVCGFGFGYLGVLKANGEYEEDEDANLNLWGALTLNSDDE</sequence>
<dbReference type="AlphaFoldDB" id="A0A0N0P363"/>
<dbReference type="EMBL" id="LJSK01000328">
    <property type="protein sequence ID" value="KPI83766.1"/>
    <property type="molecule type" value="Genomic_DNA"/>
</dbReference>
<comment type="caution">
    <text evidence="2">The sequence shown here is derived from an EMBL/GenBank/DDBJ whole genome shotgun (WGS) entry which is preliminary data.</text>
</comment>
<feature type="compositionally biased region" description="Polar residues" evidence="1">
    <location>
        <begin position="428"/>
        <end position="440"/>
    </location>
</feature>
<reference evidence="2 3" key="1">
    <citation type="journal article" date="2015" name="PLoS Pathog.">
        <title>Leptomonas seymouri: Adaptations to the Dixenous Life Cycle Analyzed by Genome Sequencing, Transcriptome Profiling and Co-infection with Leishmania donovani.</title>
        <authorList>
            <person name="Kraeva N."/>
            <person name="Butenko A."/>
            <person name="Hlavacova J."/>
            <person name="Kostygov A."/>
            <person name="Myskova J."/>
            <person name="Grybchuk D."/>
            <person name="Lestinova T."/>
            <person name="Votypka J."/>
            <person name="Volf P."/>
            <person name="Opperdoes F."/>
            <person name="Flegontov P."/>
            <person name="Lukes J."/>
            <person name="Yurchenko V."/>
        </authorList>
    </citation>
    <scope>NUCLEOTIDE SEQUENCE [LARGE SCALE GENOMIC DNA]</scope>
    <source>
        <strain evidence="2 3">ATCC 30220</strain>
    </source>
</reference>
<feature type="compositionally biased region" description="Low complexity" evidence="1">
    <location>
        <begin position="310"/>
        <end position="326"/>
    </location>
</feature>
<name>A0A0N0P363_LEPSE</name>
<feature type="region of interest" description="Disordered" evidence="1">
    <location>
        <begin position="289"/>
        <end position="337"/>
    </location>
</feature>
<proteinExistence type="predicted"/>
<evidence type="ECO:0000256" key="1">
    <source>
        <dbReference type="SAM" id="MobiDB-lite"/>
    </source>
</evidence>
<protein>
    <recommendedName>
        <fullName evidence="4">CFA20 domain-containing protein</fullName>
    </recommendedName>
</protein>
<evidence type="ECO:0000313" key="3">
    <source>
        <dbReference type="Proteomes" id="UP000038009"/>
    </source>
</evidence>
<dbReference type="VEuPathDB" id="TriTrypDB:Lsey_0328_0100"/>
<dbReference type="Proteomes" id="UP000038009">
    <property type="component" value="Unassembled WGS sequence"/>
</dbReference>
<accession>A0A0N0P363</accession>
<gene>
    <name evidence="2" type="ORF">ABL78_7201</name>
</gene>